<sequence length="314" mass="35881">MLVSIVIPCYNSQETIGKVVELAMEEFRRLSDYDCEFILVNDYSKDATWQTIKGLTEKYPNVKGINFAKNFGQHNAIMAGLSYTSGDLIVGMDDDMQNHPSQIPQFLEKIQEGYDIVFGVFKERKFSAVKNITGAVSRFLLWRLLDRPKHIQMSSFWCCRRYVRDEVVKYDGYNVFLQVLFFRTTHNIANIEIEHYAREAGSSNYTFRKGLKLFMSCLNFTVIPLRAATLLGTLFSAAGFIAAIVVLIRKLLNPCIAVGWSSLMCALLVFFGFSFLMLGIIGEYIGKVILNINRTPQYVIREKANIEKIEETDD</sequence>
<comment type="caution">
    <text evidence="10">The sequence shown here is derived from an EMBL/GenBank/DDBJ whole genome shotgun (WGS) entry which is preliminary data.</text>
</comment>
<protein>
    <submittedName>
        <fullName evidence="10">Glycosyltransferase family 2 protein</fullName>
    </submittedName>
</protein>
<dbReference type="EMBL" id="DWYZ01000213">
    <property type="protein sequence ID" value="HJB29395.1"/>
    <property type="molecule type" value="Genomic_DNA"/>
</dbReference>
<evidence type="ECO:0000313" key="10">
    <source>
        <dbReference type="EMBL" id="HJB29395.1"/>
    </source>
</evidence>
<evidence type="ECO:0000256" key="4">
    <source>
        <dbReference type="ARBA" id="ARBA00022692"/>
    </source>
</evidence>
<dbReference type="InterPro" id="IPR050256">
    <property type="entry name" value="Glycosyltransferase_2"/>
</dbReference>
<dbReference type="AlphaFoldDB" id="A0A9D2LTN4"/>
<keyword evidence="4 8" id="KW-0812">Transmembrane</keyword>
<evidence type="ECO:0000313" key="11">
    <source>
        <dbReference type="Proteomes" id="UP000823842"/>
    </source>
</evidence>
<keyword evidence="7 8" id="KW-0472">Membrane</keyword>
<feature type="transmembrane region" description="Helical" evidence="8">
    <location>
        <begin position="260"/>
        <end position="281"/>
    </location>
</feature>
<evidence type="ECO:0000256" key="3">
    <source>
        <dbReference type="ARBA" id="ARBA00022679"/>
    </source>
</evidence>
<keyword evidence="5" id="KW-0448">Lipopolysaccharide biosynthesis</keyword>
<dbReference type="GO" id="GO:0005886">
    <property type="term" value="C:plasma membrane"/>
    <property type="evidence" value="ECO:0007669"/>
    <property type="project" value="TreeGrafter"/>
</dbReference>
<dbReference type="CDD" id="cd04187">
    <property type="entry name" value="DPM1_like_bac"/>
    <property type="match status" value="1"/>
</dbReference>
<evidence type="ECO:0000256" key="8">
    <source>
        <dbReference type="SAM" id="Phobius"/>
    </source>
</evidence>
<keyword evidence="1" id="KW-1003">Cell membrane</keyword>
<keyword evidence="6 8" id="KW-1133">Transmembrane helix</keyword>
<gene>
    <name evidence="10" type="ORF">IAA06_11460</name>
</gene>
<accession>A0A9D2LTN4</accession>
<evidence type="ECO:0000256" key="6">
    <source>
        <dbReference type="ARBA" id="ARBA00022989"/>
    </source>
</evidence>
<feature type="transmembrane region" description="Helical" evidence="8">
    <location>
        <begin position="227"/>
        <end position="248"/>
    </location>
</feature>
<evidence type="ECO:0000256" key="5">
    <source>
        <dbReference type="ARBA" id="ARBA00022985"/>
    </source>
</evidence>
<evidence type="ECO:0000256" key="1">
    <source>
        <dbReference type="ARBA" id="ARBA00022475"/>
    </source>
</evidence>
<dbReference type="GO" id="GO:0099621">
    <property type="term" value="F:undecaprenyl-phosphate 4-deoxy-4-formamido-L-arabinose transferase activity"/>
    <property type="evidence" value="ECO:0007669"/>
    <property type="project" value="TreeGrafter"/>
</dbReference>
<dbReference type="PANTHER" id="PTHR48090:SF3">
    <property type="entry name" value="UNDECAPRENYL-PHOSPHATE 4-DEOXY-4-FORMAMIDO-L-ARABINOSE TRANSFERASE"/>
    <property type="match status" value="1"/>
</dbReference>
<proteinExistence type="predicted"/>
<dbReference type="SUPFAM" id="SSF53448">
    <property type="entry name" value="Nucleotide-diphospho-sugar transferases"/>
    <property type="match status" value="1"/>
</dbReference>
<dbReference type="InterPro" id="IPR029044">
    <property type="entry name" value="Nucleotide-diphossugar_trans"/>
</dbReference>
<dbReference type="Pfam" id="PF00535">
    <property type="entry name" value="Glycos_transf_2"/>
    <property type="match status" value="1"/>
</dbReference>
<dbReference type="Proteomes" id="UP000823842">
    <property type="component" value="Unassembled WGS sequence"/>
</dbReference>
<organism evidence="10 11">
    <name type="scientific">Candidatus Blautia faecavium</name>
    <dbReference type="NCBI Taxonomy" id="2838487"/>
    <lineage>
        <taxon>Bacteria</taxon>
        <taxon>Bacillati</taxon>
        <taxon>Bacillota</taxon>
        <taxon>Clostridia</taxon>
        <taxon>Lachnospirales</taxon>
        <taxon>Lachnospiraceae</taxon>
        <taxon>Blautia</taxon>
    </lineage>
</organism>
<keyword evidence="2" id="KW-0328">Glycosyltransferase</keyword>
<name>A0A9D2LTN4_9FIRM</name>
<evidence type="ECO:0000259" key="9">
    <source>
        <dbReference type="Pfam" id="PF00535"/>
    </source>
</evidence>
<reference evidence="10" key="1">
    <citation type="journal article" date="2021" name="PeerJ">
        <title>Extensive microbial diversity within the chicken gut microbiome revealed by metagenomics and culture.</title>
        <authorList>
            <person name="Gilroy R."/>
            <person name="Ravi A."/>
            <person name="Getino M."/>
            <person name="Pursley I."/>
            <person name="Horton D.L."/>
            <person name="Alikhan N.F."/>
            <person name="Baker D."/>
            <person name="Gharbi K."/>
            <person name="Hall N."/>
            <person name="Watson M."/>
            <person name="Adriaenssens E.M."/>
            <person name="Foster-Nyarko E."/>
            <person name="Jarju S."/>
            <person name="Secka A."/>
            <person name="Antonio M."/>
            <person name="Oren A."/>
            <person name="Chaudhuri R.R."/>
            <person name="La Ragione R."/>
            <person name="Hildebrand F."/>
            <person name="Pallen M.J."/>
        </authorList>
    </citation>
    <scope>NUCLEOTIDE SEQUENCE</scope>
    <source>
        <strain evidence="10">ChiSjej1B19-5720</strain>
    </source>
</reference>
<dbReference type="GO" id="GO:0009103">
    <property type="term" value="P:lipopolysaccharide biosynthetic process"/>
    <property type="evidence" value="ECO:0007669"/>
    <property type="project" value="UniProtKB-KW"/>
</dbReference>
<dbReference type="PANTHER" id="PTHR48090">
    <property type="entry name" value="UNDECAPRENYL-PHOSPHATE 4-DEOXY-4-FORMAMIDO-L-ARABINOSE TRANSFERASE-RELATED"/>
    <property type="match status" value="1"/>
</dbReference>
<evidence type="ECO:0000256" key="2">
    <source>
        <dbReference type="ARBA" id="ARBA00022676"/>
    </source>
</evidence>
<dbReference type="Gene3D" id="3.90.550.10">
    <property type="entry name" value="Spore Coat Polysaccharide Biosynthesis Protein SpsA, Chain A"/>
    <property type="match status" value="1"/>
</dbReference>
<evidence type="ECO:0000256" key="7">
    <source>
        <dbReference type="ARBA" id="ARBA00023136"/>
    </source>
</evidence>
<dbReference type="InterPro" id="IPR001173">
    <property type="entry name" value="Glyco_trans_2-like"/>
</dbReference>
<reference evidence="10" key="2">
    <citation type="submission" date="2021-04" db="EMBL/GenBank/DDBJ databases">
        <authorList>
            <person name="Gilroy R."/>
        </authorList>
    </citation>
    <scope>NUCLEOTIDE SEQUENCE</scope>
    <source>
        <strain evidence="10">ChiSjej1B19-5720</strain>
    </source>
</reference>
<feature type="domain" description="Glycosyltransferase 2-like" evidence="9">
    <location>
        <begin position="4"/>
        <end position="165"/>
    </location>
</feature>
<keyword evidence="3" id="KW-0808">Transferase</keyword>